<name>A0ABX6H268_9MICO</name>
<feature type="transmembrane region" description="Helical" evidence="1">
    <location>
        <begin position="154"/>
        <end position="175"/>
    </location>
</feature>
<feature type="transmembrane region" description="Helical" evidence="1">
    <location>
        <begin position="126"/>
        <end position="147"/>
    </location>
</feature>
<feature type="transmembrane region" description="Helical" evidence="1">
    <location>
        <begin position="220"/>
        <end position="240"/>
    </location>
</feature>
<proteinExistence type="predicted"/>
<dbReference type="SUPFAM" id="SSF48317">
    <property type="entry name" value="Acid phosphatase/Vanadium-dependent haloperoxidase"/>
    <property type="match status" value="1"/>
</dbReference>
<dbReference type="Proteomes" id="UP000464597">
    <property type="component" value="Chromosome"/>
</dbReference>
<feature type="transmembrane region" description="Helical" evidence="1">
    <location>
        <begin position="181"/>
        <end position="199"/>
    </location>
</feature>
<keyword evidence="1" id="KW-0812">Transmembrane</keyword>
<dbReference type="InterPro" id="IPR036938">
    <property type="entry name" value="PAP2/HPO_sf"/>
</dbReference>
<feature type="transmembrane region" description="Helical" evidence="1">
    <location>
        <begin position="61"/>
        <end position="81"/>
    </location>
</feature>
<keyword evidence="1" id="KW-0472">Membrane</keyword>
<organism evidence="3 4">
    <name type="scientific">Rathayibacter festucae</name>
    <dbReference type="NCBI Taxonomy" id="110937"/>
    <lineage>
        <taxon>Bacteria</taxon>
        <taxon>Bacillati</taxon>
        <taxon>Actinomycetota</taxon>
        <taxon>Actinomycetes</taxon>
        <taxon>Micrococcales</taxon>
        <taxon>Microbacteriaceae</taxon>
        <taxon>Rathayibacter</taxon>
    </lineage>
</organism>
<sequence>MKTRARITRRWIVFAVLAALGVAVVYGLAVLTPQGQAAENSGLRGADLVFGRATGTAAGALADVTPVSMIGGALLVAAIALIRRRPALALASVGSIVVTAGLTQLLKNVVLERPLLVETDSWYTGGSFPSGHTAAAVSVVFALAMVVPGRGRTVVLAIGGAVVVLVGNLTMAASWHRASDVLGADLVGLASASLACAWLSTRAQVGRAPRKPPRRAVLRVLLVCSIVLVLTLGALAVQGIQYYPDDTKDLTAFVLLQVLAVATSTVAVVGFALAWRGLDIGGPLTAPVRRSRAG</sequence>
<evidence type="ECO:0000313" key="4">
    <source>
        <dbReference type="Proteomes" id="UP000464597"/>
    </source>
</evidence>
<feature type="domain" description="Phosphatidic acid phosphatase type 2/haloperoxidase" evidence="2">
    <location>
        <begin position="92"/>
        <end position="202"/>
    </location>
</feature>
<gene>
    <name evidence="3" type="ORF">GSU69_14570</name>
</gene>
<feature type="transmembrane region" description="Helical" evidence="1">
    <location>
        <begin position="88"/>
        <end position="106"/>
    </location>
</feature>
<dbReference type="Gene3D" id="1.20.144.10">
    <property type="entry name" value="Phosphatidic acid phosphatase type 2/haloperoxidase"/>
    <property type="match status" value="1"/>
</dbReference>
<feature type="transmembrane region" description="Helical" evidence="1">
    <location>
        <begin position="252"/>
        <end position="275"/>
    </location>
</feature>
<reference evidence="4" key="1">
    <citation type="submission" date="2019-12" db="EMBL/GenBank/DDBJ databases">
        <title>Complete and draft genome sequences of new strains and members of some known species of the genus Rathayibacter isolated from plants.</title>
        <authorList>
            <person name="Tarlachkov S.V."/>
            <person name="Starodumova I.P."/>
            <person name="Dorofeeva L.V."/>
            <person name="Prisyazhnaya N.V."/>
            <person name="Leyn S."/>
            <person name="Zlamal J."/>
            <person name="Elan M."/>
            <person name="Osterman A.L."/>
            <person name="Nadler S."/>
            <person name="Subbotin S.A."/>
            <person name="Evtushenko L.I."/>
        </authorList>
    </citation>
    <scope>NUCLEOTIDE SEQUENCE [LARGE SCALE GENOMIC DNA]</scope>
    <source>
        <strain evidence="4">VKM Ac-2802</strain>
    </source>
</reference>
<dbReference type="Pfam" id="PF01569">
    <property type="entry name" value="PAP2"/>
    <property type="match status" value="1"/>
</dbReference>
<keyword evidence="1" id="KW-1133">Transmembrane helix</keyword>
<evidence type="ECO:0000313" key="3">
    <source>
        <dbReference type="EMBL" id="QHC63778.1"/>
    </source>
</evidence>
<evidence type="ECO:0000259" key="2">
    <source>
        <dbReference type="Pfam" id="PF01569"/>
    </source>
</evidence>
<dbReference type="EMBL" id="CP047180">
    <property type="protein sequence ID" value="QHC63778.1"/>
    <property type="molecule type" value="Genomic_DNA"/>
</dbReference>
<dbReference type="InterPro" id="IPR000326">
    <property type="entry name" value="PAP2/HPO"/>
</dbReference>
<evidence type="ECO:0000256" key="1">
    <source>
        <dbReference type="SAM" id="Phobius"/>
    </source>
</evidence>
<keyword evidence="4" id="KW-1185">Reference proteome</keyword>
<dbReference type="RefSeq" id="WP_159423384.1">
    <property type="nucleotide sequence ID" value="NZ_CP047180.1"/>
</dbReference>
<accession>A0ABX6H268</accession>
<protein>
    <submittedName>
        <fullName evidence="3">Phosphatase PAP2 family protein</fullName>
    </submittedName>
</protein>